<feature type="chain" id="PRO_5009274484" description="DUF3108 domain-containing protein" evidence="1">
    <location>
        <begin position="27"/>
        <end position="249"/>
    </location>
</feature>
<keyword evidence="1" id="KW-0732">Signal</keyword>
<feature type="signal peptide" evidence="1">
    <location>
        <begin position="1"/>
        <end position="26"/>
    </location>
</feature>
<accession>A0A1H2G2J4</accession>
<evidence type="ECO:0000256" key="1">
    <source>
        <dbReference type="SAM" id="SignalP"/>
    </source>
</evidence>
<name>A0A1H2G2J4_9GAMM</name>
<dbReference type="Pfam" id="PF11306">
    <property type="entry name" value="DUF3108"/>
    <property type="match status" value="1"/>
</dbReference>
<dbReference type="STRING" id="1434072.SAMN05216210_1993"/>
<dbReference type="EMBL" id="LT629787">
    <property type="protein sequence ID" value="SDU13839.1"/>
    <property type="molecule type" value="Genomic_DNA"/>
</dbReference>
<sequence length="249" mass="28050">MSLRPTLPALTASLWLGASLIQPAQADELINAVPLKPFDASYTADMRRVPVNGEATQQLEQNADGSWTLTFYAGMFVARLTETSQLQLDNGQLKPLSYHYERSGLGRNRETRQTFDWDAGKVTGTHRDDPVDLATEDGLLDKASYQMALRRDLQAGKEELHYRVVDGRSIDEYEFEVVGSKQVETAVGEFAAVEVVRVRDPDASRQTTLWFAKDWDYLLVRLSQTESDGQRYQIMLKEATIDGEEVRGQ</sequence>
<reference evidence="3" key="1">
    <citation type="submission" date="2016-10" db="EMBL/GenBank/DDBJ databases">
        <authorList>
            <person name="Varghese N."/>
            <person name="Submissions S."/>
        </authorList>
    </citation>
    <scope>NUCLEOTIDE SEQUENCE [LARGE SCALE GENOMIC DNA]</scope>
    <source>
        <strain evidence="3">CECT 8338</strain>
    </source>
</reference>
<dbReference type="Proteomes" id="UP000243924">
    <property type="component" value="Chromosome I"/>
</dbReference>
<gene>
    <name evidence="2" type="ORF">SAMN05216210_1993</name>
</gene>
<protein>
    <recommendedName>
        <fullName evidence="4">DUF3108 domain-containing protein</fullName>
    </recommendedName>
</protein>
<proteinExistence type="predicted"/>
<evidence type="ECO:0000313" key="3">
    <source>
        <dbReference type="Proteomes" id="UP000243924"/>
    </source>
</evidence>
<organism evidence="2 3">
    <name type="scientific">Halopseudomonas salegens</name>
    <dbReference type="NCBI Taxonomy" id="1434072"/>
    <lineage>
        <taxon>Bacteria</taxon>
        <taxon>Pseudomonadati</taxon>
        <taxon>Pseudomonadota</taxon>
        <taxon>Gammaproteobacteria</taxon>
        <taxon>Pseudomonadales</taxon>
        <taxon>Pseudomonadaceae</taxon>
        <taxon>Halopseudomonas</taxon>
    </lineage>
</organism>
<keyword evidence="3" id="KW-1185">Reference proteome</keyword>
<evidence type="ECO:0008006" key="4">
    <source>
        <dbReference type="Google" id="ProtNLM"/>
    </source>
</evidence>
<evidence type="ECO:0000313" key="2">
    <source>
        <dbReference type="EMBL" id="SDU13839.1"/>
    </source>
</evidence>
<dbReference type="AlphaFoldDB" id="A0A1H2G2J4"/>
<dbReference type="InterPro" id="IPR021457">
    <property type="entry name" value="DUF3108"/>
</dbReference>